<comment type="caution">
    <text evidence="1">The sequence shown here is derived from an EMBL/GenBank/DDBJ whole genome shotgun (WGS) entry which is preliminary data.</text>
</comment>
<sequence length="247" mass="27736">WFLLTLLPSFTSDRGFADAVEIKKTADDILKRLTPITKTDDWDYNHNSAFFMGVEFSNLWCEARPKINEQLIQEWEEVGGKAAIEALREAELKKYVVPDRHGRLKKCNSGNAGERCYCDLRMHPKYCDVLAKIDDWSTHGAYIGITFSPTCNATTPCPTHPNHFGGTAKIARPVPIVAEPARCLDNIEAEMSASSPRFIAYMKAKALNRQTIDVKLPLAEDLEPKIFASGSTRAPTMRCSRTITILR</sequence>
<dbReference type="AlphaFoldDB" id="A0AAV5VQZ2"/>
<feature type="non-terminal residue" evidence="1">
    <location>
        <position position="247"/>
    </location>
</feature>
<dbReference type="EMBL" id="BTSY01000003">
    <property type="protein sequence ID" value="GMT20738.1"/>
    <property type="molecule type" value="Genomic_DNA"/>
</dbReference>
<proteinExistence type="predicted"/>
<name>A0AAV5VQZ2_9BILA</name>
<feature type="non-terminal residue" evidence="1">
    <location>
        <position position="1"/>
    </location>
</feature>
<gene>
    <name evidence="1" type="ORF">PFISCL1PPCAC_12035</name>
</gene>
<keyword evidence="2" id="KW-1185">Reference proteome</keyword>
<reference evidence="1" key="1">
    <citation type="submission" date="2023-10" db="EMBL/GenBank/DDBJ databases">
        <title>Genome assembly of Pristionchus species.</title>
        <authorList>
            <person name="Yoshida K."/>
            <person name="Sommer R.J."/>
        </authorList>
    </citation>
    <scope>NUCLEOTIDE SEQUENCE</scope>
    <source>
        <strain evidence="1">RS5133</strain>
    </source>
</reference>
<accession>A0AAV5VQZ2</accession>
<organism evidence="1 2">
    <name type="scientific">Pristionchus fissidentatus</name>
    <dbReference type="NCBI Taxonomy" id="1538716"/>
    <lineage>
        <taxon>Eukaryota</taxon>
        <taxon>Metazoa</taxon>
        <taxon>Ecdysozoa</taxon>
        <taxon>Nematoda</taxon>
        <taxon>Chromadorea</taxon>
        <taxon>Rhabditida</taxon>
        <taxon>Rhabditina</taxon>
        <taxon>Diplogasteromorpha</taxon>
        <taxon>Diplogasteroidea</taxon>
        <taxon>Neodiplogasteridae</taxon>
        <taxon>Pristionchus</taxon>
    </lineage>
</organism>
<protein>
    <submittedName>
        <fullName evidence="1">Uncharacterized protein</fullName>
    </submittedName>
</protein>
<evidence type="ECO:0000313" key="2">
    <source>
        <dbReference type="Proteomes" id="UP001432322"/>
    </source>
</evidence>
<evidence type="ECO:0000313" key="1">
    <source>
        <dbReference type="EMBL" id="GMT20738.1"/>
    </source>
</evidence>
<dbReference type="Proteomes" id="UP001432322">
    <property type="component" value="Unassembled WGS sequence"/>
</dbReference>